<proteinExistence type="predicted"/>
<dbReference type="Proteomes" id="UP000217676">
    <property type="component" value="Chromosome"/>
</dbReference>
<name>A0A160P443_STRLU</name>
<dbReference type="RefSeq" id="WP_359872751.1">
    <property type="nucleotide sequence ID" value="NZ_JBEYHT010000003.1"/>
</dbReference>
<gene>
    <name evidence="1" type="ORF">SLA_4617</name>
</gene>
<reference evidence="1 2" key="1">
    <citation type="journal article" date="2016" name="Genome Announc.">
        <title>Complete Genome Sequence of Thiostrepton-Producing Streptomyces laurentii ATCC 31255.</title>
        <authorList>
            <person name="Doi K."/>
            <person name="Fujino Y."/>
            <person name="Nagayoshi Y."/>
            <person name="Ohshima T."/>
            <person name="Ogata S."/>
        </authorList>
    </citation>
    <scope>NUCLEOTIDE SEQUENCE [LARGE SCALE GENOMIC DNA]</scope>
    <source>
        <strain evidence="1 2">ATCC 31255</strain>
    </source>
</reference>
<evidence type="ECO:0000313" key="1">
    <source>
        <dbReference type="EMBL" id="BAU85501.1"/>
    </source>
</evidence>
<sequence length="215" mass="24023">MALHPEGMFTSGALAHLVHLAGGSEPLEWEVLRLGRCLRREHWEATWRESPQSLASRLDYLAVAYDEEFFATCPEETRRAWRTAAGERHLPAFMTDLATLLRLADRQGDASYAEVPLAAWEVRARFPLLLHLDGWAYDGEYASHEESLLAFADAEHPHCSWELIPLLTQALEARTLCAESADFAASFRDLAPEATPSALDAIGRVLLAHLTEHHA</sequence>
<dbReference type="AlphaFoldDB" id="A0A160P443"/>
<protein>
    <recommendedName>
        <fullName evidence="3">CdiI immunity protein domain-containing protein</fullName>
    </recommendedName>
</protein>
<dbReference type="KEGG" id="slau:SLA_4617"/>
<organism evidence="1 2">
    <name type="scientific">Streptomyces laurentii</name>
    <dbReference type="NCBI Taxonomy" id="39478"/>
    <lineage>
        <taxon>Bacteria</taxon>
        <taxon>Bacillati</taxon>
        <taxon>Actinomycetota</taxon>
        <taxon>Actinomycetes</taxon>
        <taxon>Kitasatosporales</taxon>
        <taxon>Streptomycetaceae</taxon>
        <taxon>Streptomyces</taxon>
    </lineage>
</organism>
<keyword evidence="2" id="KW-1185">Reference proteome</keyword>
<evidence type="ECO:0000313" key="2">
    <source>
        <dbReference type="Proteomes" id="UP000217676"/>
    </source>
</evidence>
<evidence type="ECO:0008006" key="3">
    <source>
        <dbReference type="Google" id="ProtNLM"/>
    </source>
</evidence>
<dbReference type="EMBL" id="AP017424">
    <property type="protein sequence ID" value="BAU85501.1"/>
    <property type="molecule type" value="Genomic_DNA"/>
</dbReference>
<accession>A0A160P443</accession>